<feature type="chain" id="PRO_5045924251" evidence="1">
    <location>
        <begin position="23"/>
        <end position="478"/>
    </location>
</feature>
<accession>A0ABU1AKR6</accession>
<dbReference type="InterPro" id="IPR006626">
    <property type="entry name" value="PbH1"/>
</dbReference>
<dbReference type="InterPro" id="IPR039448">
    <property type="entry name" value="Beta_helix"/>
</dbReference>
<dbReference type="RefSeq" id="WP_308985244.1">
    <property type="nucleotide sequence ID" value="NZ_JARXIC010000014.1"/>
</dbReference>
<evidence type="ECO:0000313" key="4">
    <source>
        <dbReference type="Proteomes" id="UP001243717"/>
    </source>
</evidence>
<dbReference type="SMART" id="SM00710">
    <property type="entry name" value="PbH1"/>
    <property type="match status" value="6"/>
</dbReference>
<reference evidence="3 4" key="1">
    <citation type="submission" date="2023-04" db="EMBL/GenBank/DDBJ databases">
        <title>A novel bacteria isolated from coastal sediment.</title>
        <authorList>
            <person name="Liu X.-J."/>
            <person name="Du Z.-J."/>
        </authorList>
    </citation>
    <scope>NUCLEOTIDE SEQUENCE [LARGE SCALE GENOMIC DNA]</scope>
    <source>
        <strain evidence="3 4">SDUM461004</strain>
    </source>
</reference>
<feature type="domain" description="Right handed beta helix" evidence="2">
    <location>
        <begin position="214"/>
        <end position="372"/>
    </location>
</feature>
<keyword evidence="1" id="KW-0732">Signal</keyword>
<protein>
    <submittedName>
        <fullName evidence="3">Right-handed parallel beta-helix repeat-containing protein</fullName>
    </submittedName>
</protein>
<dbReference type="Pfam" id="PF13229">
    <property type="entry name" value="Beta_helix"/>
    <property type="match status" value="1"/>
</dbReference>
<organism evidence="3 4">
    <name type="scientific">Thalassobacterium sedimentorum</name>
    <dbReference type="NCBI Taxonomy" id="3041258"/>
    <lineage>
        <taxon>Bacteria</taxon>
        <taxon>Pseudomonadati</taxon>
        <taxon>Verrucomicrobiota</taxon>
        <taxon>Opitutia</taxon>
        <taxon>Puniceicoccales</taxon>
        <taxon>Coraliomargaritaceae</taxon>
        <taxon>Thalassobacterium</taxon>
    </lineage>
</organism>
<sequence length="478" mass="52566">MYPFKILFISILSVLCLSFVEAQSTPADLLESASSGSDVSTVNVGDNPDVFTHPTKVLTDAFNSDVKKVIVPNLGKPYIVDPILVKHGEKEIVFEPGVVILAKKGSFKSKMDSLVRLENVKNVTLRGNGATFRMNREDYLQDDYEPSEHRHALSIAACDGILIEDLNVEESGGDGVYIGGAYYHRLPVPEDSVKITWTAKDGRQVTRWELPVSKNITIRRVVADRNHRQGLSLITGVNILIEDCVFKNTSGTPPMHGLCIEPATLRNQLKNVVVRNCISENNDSAGFSIYLRKLKQSSEPVDILIEDCQVRGSKGSGLIVGAIGNREDEGVSTHITFKDCLVMDTEKSGIYVYDKSYNTGEVVFQNCILWDVAKSNIGGLISPEAAEVENSRRLPPVAPIAFYLRRQSDLTNHFGGIFFDNCLVKDQGGRPVIGQAAYLGIKDLKISNIRGTILTTEENPTVDLGPYTSDMSLEVISQ</sequence>
<name>A0ABU1AKR6_9BACT</name>
<dbReference type="SUPFAM" id="SSF51126">
    <property type="entry name" value="Pectin lyase-like"/>
    <property type="match status" value="1"/>
</dbReference>
<gene>
    <name evidence="3" type="ORF">QEH59_10100</name>
</gene>
<comment type="caution">
    <text evidence="3">The sequence shown here is derived from an EMBL/GenBank/DDBJ whole genome shotgun (WGS) entry which is preliminary data.</text>
</comment>
<evidence type="ECO:0000313" key="3">
    <source>
        <dbReference type="EMBL" id="MDQ8194778.1"/>
    </source>
</evidence>
<proteinExistence type="predicted"/>
<dbReference type="EMBL" id="JARXIC010000014">
    <property type="protein sequence ID" value="MDQ8194778.1"/>
    <property type="molecule type" value="Genomic_DNA"/>
</dbReference>
<keyword evidence="4" id="KW-1185">Reference proteome</keyword>
<feature type="signal peptide" evidence="1">
    <location>
        <begin position="1"/>
        <end position="22"/>
    </location>
</feature>
<dbReference type="Proteomes" id="UP001243717">
    <property type="component" value="Unassembled WGS sequence"/>
</dbReference>
<evidence type="ECO:0000259" key="2">
    <source>
        <dbReference type="Pfam" id="PF13229"/>
    </source>
</evidence>
<evidence type="ECO:0000256" key="1">
    <source>
        <dbReference type="SAM" id="SignalP"/>
    </source>
</evidence>
<dbReference type="Gene3D" id="2.160.20.10">
    <property type="entry name" value="Single-stranded right-handed beta-helix, Pectin lyase-like"/>
    <property type="match status" value="1"/>
</dbReference>
<dbReference type="InterPro" id="IPR011050">
    <property type="entry name" value="Pectin_lyase_fold/virulence"/>
</dbReference>
<dbReference type="InterPro" id="IPR012334">
    <property type="entry name" value="Pectin_lyas_fold"/>
</dbReference>